<evidence type="ECO:0000256" key="1">
    <source>
        <dbReference type="ARBA" id="ARBA00000632"/>
    </source>
</evidence>
<reference evidence="13" key="1">
    <citation type="submission" date="2015-12" db="EMBL/GenBank/DDBJ databases">
        <authorList>
            <person name="Sencilo A."/>
            <person name="Bamford D.H."/>
            <person name="Roine E."/>
        </authorList>
    </citation>
    <scope>NUCLEOTIDE SEQUENCE [LARGE SCALE GENOMIC DNA]</scope>
</reference>
<dbReference type="SUPFAM" id="SSF53955">
    <property type="entry name" value="Lysozyme-like"/>
    <property type="match status" value="1"/>
</dbReference>
<protein>
    <recommendedName>
        <fullName evidence="10">Endolysin</fullName>
        <ecNumber evidence="10">3.2.1.17</ecNumber>
    </recommendedName>
    <alternativeName>
        <fullName evidence="10">Lysis protein</fullName>
    </alternativeName>
    <alternativeName>
        <fullName evidence="10">Lysozyme</fullName>
    </alternativeName>
    <alternativeName>
        <fullName evidence="10">Muramidase</fullName>
    </alternativeName>
</protein>
<dbReference type="CDD" id="cd00737">
    <property type="entry name" value="lyz_endolysin_autolysin"/>
    <property type="match status" value="1"/>
</dbReference>
<evidence type="ECO:0000313" key="12">
    <source>
        <dbReference type="EMBL" id="ALY07523.1"/>
    </source>
</evidence>
<keyword evidence="9 10" id="KW-0326">Glycosidase</keyword>
<dbReference type="GO" id="GO:0044659">
    <property type="term" value="P:viral release from host cell by cytolysis"/>
    <property type="evidence" value="ECO:0007669"/>
    <property type="project" value="UniProtKB-UniRule"/>
</dbReference>
<dbReference type="GO" id="GO:0009253">
    <property type="term" value="P:peptidoglycan catabolic process"/>
    <property type="evidence" value="ECO:0007669"/>
    <property type="project" value="UniProtKB-UniRule"/>
</dbReference>
<gene>
    <name evidence="12" type="ORF">2AV2_71</name>
</gene>
<evidence type="ECO:0000256" key="8">
    <source>
        <dbReference type="ARBA" id="ARBA00023200"/>
    </source>
</evidence>
<feature type="active site" description="Proton donor/acceptor" evidence="10">
    <location>
        <position position="15"/>
    </location>
</feature>
<evidence type="ECO:0000256" key="7">
    <source>
        <dbReference type="ARBA" id="ARBA00023142"/>
    </source>
</evidence>
<evidence type="ECO:0000256" key="6">
    <source>
        <dbReference type="ARBA" id="ARBA00022852"/>
    </source>
</evidence>
<name>A0A1L2BWX1_9CAUD</name>
<dbReference type="GO" id="GO:0003796">
    <property type="term" value="F:lysozyme activity"/>
    <property type="evidence" value="ECO:0007669"/>
    <property type="project" value="UniProtKB-UniRule"/>
</dbReference>
<keyword evidence="2 10" id="KW-0929">Antimicrobial</keyword>
<evidence type="ECO:0000256" key="5">
    <source>
        <dbReference type="ARBA" id="ARBA00022801"/>
    </source>
</evidence>
<dbReference type="InterPro" id="IPR002196">
    <property type="entry name" value="Glyco_hydro_24"/>
</dbReference>
<dbReference type="GO" id="GO:0030430">
    <property type="term" value="C:host cell cytoplasm"/>
    <property type="evidence" value="ECO:0007669"/>
    <property type="project" value="UniProtKB-SubCell"/>
</dbReference>
<dbReference type="PANTHER" id="PTHR38107">
    <property type="match status" value="1"/>
</dbReference>
<organism evidence="12 13">
    <name type="scientific">Nodularia phage vB_NpeS-2AV2</name>
    <dbReference type="NCBI Taxonomy" id="1777122"/>
    <lineage>
        <taxon>Viruses</taxon>
        <taxon>Duplodnaviria</taxon>
        <taxon>Heunggongvirae</taxon>
        <taxon>Uroviricota</taxon>
        <taxon>Caudoviricetes</taxon>
        <taxon>Ravarandavirus</taxon>
        <taxon>Ravarandavirus rv2AV2</taxon>
    </lineage>
</organism>
<dbReference type="InterPro" id="IPR023346">
    <property type="entry name" value="Lysozyme-like_dom_sf"/>
</dbReference>
<keyword evidence="3 10" id="KW-1188">Viral release from host cell</keyword>
<keyword evidence="4 10" id="KW-0081">Bacteriolytic enzyme</keyword>
<evidence type="ECO:0000256" key="4">
    <source>
        <dbReference type="ARBA" id="ARBA00022638"/>
    </source>
</evidence>
<comment type="subcellular location">
    <subcellularLocation>
        <location evidence="10">Host cytoplasm</location>
    </subcellularLocation>
    <text evidence="10">The endolysin is cytoplasmic, but can reach the periplasmic space with the help of the holins which disrupt the host cell membrane.</text>
</comment>
<evidence type="ECO:0000256" key="2">
    <source>
        <dbReference type="ARBA" id="ARBA00022529"/>
    </source>
</evidence>
<evidence type="ECO:0000313" key="13">
    <source>
        <dbReference type="Proteomes" id="UP000225722"/>
    </source>
</evidence>
<evidence type="ECO:0000256" key="9">
    <source>
        <dbReference type="ARBA" id="ARBA00023295"/>
    </source>
</evidence>
<keyword evidence="8 10" id="KW-1035">Host cytoplasm</keyword>
<comment type="similarity">
    <text evidence="10 11">Belongs to the glycosyl hydrolase 24 family.</text>
</comment>
<dbReference type="Proteomes" id="UP000225722">
    <property type="component" value="Segment"/>
</dbReference>
<dbReference type="InterPro" id="IPR033907">
    <property type="entry name" value="Endolysin_autolysin"/>
</dbReference>
<evidence type="ECO:0000256" key="10">
    <source>
        <dbReference type="HAMAP-Rule" id="MF_04110"/>
    </source>
</evidence>
<keyword evidence="6 10" id="KW-0204">Cytolysis</keyword>
<dbReference type="InterPro" id="IPR034690">
    <property type="entry name" value="Endolysin_T4_type"/>
</dbReference>
<dbReference type="EC" id="3.2.1.17" evidence="10"/>
<keyword evidence="7 10" id="KW-0578">Host cell lysis by virus</keyword>
<keyword evidence="5 10" id="KW-0378">Hydrolase</keyword>
<dbReference type="EMBL" id="KU230356">
    <property type="protein sequence ID" value="ALY07523.1"/>
    <property type="molecule type" value="Genomic_DNA"/>
</dbReference>
<dbReference type="PANTHER" id="PTHR38107:SF3">
    <property type="entry name" value="LYSOZYME RRRD-RELATED"/>
    <property type="match status" value="1"/>
</dbReference>
<comment type="function">
    <text evidence="10">Endolysin with lysozyme activity that degrades host peptidoglycans and participates with the holin and spanin proteins in the sequential events which lead to the programmed host cell lysis releasing the mature viral particles. Once the holin has permeabilized the host cell membrane, the endolysin can reach the periplasm and break down the peptidoglycan layer.</text>
</comment>
<proteinExistence type="inferred from homology"/>
<dbReference type="Pfam" id="PF00959">
    <property type="entry name" value="Phage_lysozyme"/>
    <property type="match status" value="1"/>
</dbReference>
<accession>A0A1L2BWX1</accession>
<dbReference type="InterPro" id="IPR051018">
    <property type="entry name" value="Bacteriophage_GH24"/>
</dbReference>
<evidence type="ECO:0000256" key="11">
    <source>
        <dbReference type="RuleBase" id="RU003788"/>
    </source>
</evidence>
<sequence length="417" mass="46320">MQISQNCIDLIKEFEGFRSSAYLCPAGVPTIGYGTTIYPNGAKVATQDTITRQEAEDFLEASVLQFSKAVNSEVNVKLNQNQFDALVSFVYNVGIGAFKSSTMLRLINANKISEAVDEFPKWDKATVNGKKVSLTGLVRRREAERKLFNTSAVTAQPLTAQPESVQESVTWLKEYTEKGKKVVVTYGGSTICEILQFEYSPPEDYLRELLKTYPNANNSHIATPGESVPKGDRVFIMDRSCLDSRSELAQNVVKSAKSFLRLTKTKSKDQFGCYILKLDYFKNGVLVDSLNTCSGIASRQYFRKGVDSVARSLEPLPEGSWRIENIKWAGGRGNWNQVFNSGVGAVSVPLTYISPGSTRRSAIEVHIDNNRKSAPGTAGCVGVYNRADMERFLGWLYDTDPRDFYCDWGLGSCPKIE</sequence>
<evidence type="ECO:0000256" key="3">
    <source>
        <dbReference type="ARBA" id="ARBA00022612"/>
    </source>
</evidence>
<feature type="active site" description="Proton donor/acceptor" evidence="10">
    <location>
        <position position="24"/>
    </location>
</feature>
<comment type="catalytic activity">
    <reaction evidence="1 10 11">
        <text>Hydrolysis of (1-&gt;4)-beta-linkages between N-acetylmuramic acid and N-acetyl-D-glucosamine residues in a peptidoglycan and between N-acetyl-D-glucosamine residues in chitodextrins.</text>
        <dbReference type="EC" id="3.2.1.17"/>
    </reaction>
</comment>
<dbReference type="GO" id="GO:0016998">
    <property type="term" value="P:cell wall macromolecule catabolic process"/>
    <property type="evidence" value="ECO:0007669"/>
    <property type="project" value="InterPro"/>
</dbReference>
<dbReference type="HAMAP" id="MF_04110">
    <property type="entry name" value="ENDOLYSIN_T4"/>
    <property type="match status" value="1"/>
</dbReference>
<dbReference type="Gene3D" id="1.10.530.40">
    <property type="match status" value="1"/>
</dbReference>
<keyword evidence="13" id="KW-1185">Reference proteome</keyword>
<dbReference type="GO" id="GO:0042742">
    <property type="term" value="P:defense response to bacterium"/>
    <property type="evidence" value="ECO:0007669"/>
    <property type="project" value="UniProtKB-KW"/>
</dbReference>
<dbReference type="InterPro" id="IPR023347">
    <property type="entry name" value="Lysozyme_dom_sf"/>
</dbReference>